<sequence length="164" mass="17857">MVIKYQQHHTYTSVKSAAGKSQMQAKRDMEEMCRKEMTMMGKRRGQLGNLDQDRCGWHLLARALYSAIGKGHLRFKSQSSKKNVKKSGSRAAPGVMTQMQPGHLKVSESRLVVVVDLAAAAAVVAVVVVVVEVVVVVVAILVIDVVVFVVAVIYSVALLSIHCV</sequence>
<keyword evidence="3" id="KW-1185">Reference proteome</keyword>
<name>A0AAV4FP98_9GAST</name>
<evidence type="ECO:0000256" key="1">
    <source>
        <dbReference type="SAM" id="Phobius"/>
    </source>
</evidence>
<dbReference type="EMBL" id="BMAT01011533">
    <property type="protein sequence ID" value="GFR74670.1"/>
    <property type="molecule type" value="Genomic_DNA"/>
</dbReference>
<feature type="transmembrane region" description="Helical" evidence="1">
    <location>
        <begin position="111"/>
        <end position="131"/>
    </location>
</feature>
<gene>
    <name evidence="2" type="ORF">ElyMa_005760400</name>
</gene>
<dbReference type="Proteomes" id="UP000762676">
    <property type="component" value="Unassembled WGS sequence"/>
</dbReference>
<dbReference type="AlphaFoldDB" id="A0AAV4FP98"/>
<feature type="transmembrane region" description="Helical" evidence="1">
    <location>
        <begin position="137"/>
        <end position="161"/>
    </location>
</feature>
<organism evidence="2 3">
    <name type="scientific">Elysia marginata</name>
    <dbReference type="NCBI Taxonomy" id="1093978"/>
    <lineage>
        <taxon>Eukaryota</taxon>
        <taxon>Metazoa</taxon>
        <taxon>Spiralia</taxon>
        <taxon>Lophotrochozoa</taxon>
        <taxon>Mollusca</taxon>
        <taxon>Gastropoda</taxon>
        <taxon>Heterobranchia</taxon>
        <taxon>Euthyneura</taxon>
        <taxon>Panpulmonata</taxon>
        <taxon>Sacoglossa</taxon>
        <taxon>Placobranchoidea</taxon>
        <taxon>Plakobranchidae</taxon>
        <taxon>Elysia</taxon>
    </lineage>
</organism>
<evidence type="ECO:0000313" key="3">
    <source>
        <dbReference type="Proteomes" id="UP000762676"/>
    </source>
</evidence>
<protein>
    <submittedName>
        <fullName evidence="2">Uncharacterized protein</fullName>
    </submittedName>
</protein>
<keyword evidence="1" id="KW-1133">Transmembrane helix</keyword>
<proteinExistence type="predicted"/>
<evidence type="ECO:0000313" key="2">
    <source>
        <dbReference type="EMBL" id="GFR74670.1"/>
    </source>
</evidence>
<keyword evidence="1" id="KW-0472">Membrane</keyword>
<keyword evidence="1" id="KW-0812">Transmembrane</keyword>
<comment type="caution">
    <text evidence="2">The sequence shown here is derived from an EMBL/GenBank/DDBJ whole genome shotgun (WGS) entry which is preliminary data.</text>
</comment>
<accession>A0AAV4FP98</accession>
<reference evidence="2 3" key="1">
    <citation type="journal article" date="2021" name="Elife">
        <title>Chloroplast acquisition without the gene transfer in kleptoplastic sea slugs, Plakobranchus ocellatus.</title>
        <authorList>
            <person name="Maeda T."/>
            <person name="Takahashi S."/>
            <person name="Yoshida T."/>
            <person name="Shimamura S."/>
            <person name="Takaki Y."/>
            <person name="Nagai Y."/>
            <person name="Toyoda A."/>
            <person name="Suzuki Y."/>
            <person name="Arimoto A."/>
            <person name="Ishii H."/>
            <person name="Satoh N."/>
            <person name="Nishiyama T."/>
            <person name="Hasebe M."/>
            <person name="Maruyama T."/>
            <person name="Minagawa J."/>
            <person name="Obokata J."/>
            <person name="Shigenobu S."/>
        </authorList>
    </citation>
    <scope>NUCLEOTIDE SEQUENCE [LARGE SCALE GENOMIC DNA]</scope>
</reference>